<dbReference type="Pfam" id="PF00892">
    <property type="entry name" value="EamA"/>
    <property type="match status" value="2"/>
</dbReference>
<sequence length="308" mass="32649">MSTLDGASNATRAPGPGAIALMVVLTSCWGLSQVAMKIANLGYSPLTQCFLRSAVGALCIAGWCLVRGIPLTLRDGTLRPGLVAGLFFAVEFILLFLAMDITSVARGVLIFNSMPFWVLAGSHLIGLERLSWRKLSGMALAFCGVSLVFADKVTLPSHFAIIGDLMVFGAALCWAGTVLVIKVTRLAESPPEKSLLYQLGVSAIVTLPFIPLGGPALRDVGWLPTATLAFQALFIVSITYLAFFRMVQRYSASSLSSFAFLTPLTGVTASALILDEPLSPQIGLALALIGAGLFLVNRPQRRMTGRAA</sequence>
<evidence type="ECO:0000256" key="6">
    <source>
        <dbReference type="SAM" id="Phobius"/>
    </source>
</evidence>
<dbReference type="PANTHER" id="PTHR32322:SF2">
    <property type="entry name" value="EAMA DOMAIN-CONTAINING PROTEIN"/>
    <property type="match status" value="1"/>
</dbReference>
<feature type="transmembrane region" description="Helical" evidence="6">
    <location>
        <begin position="105"/>
        <end position="125"/>
    </location>
</feature>
<protein>
    <submittedName>
        <fullName evidence="8">EamA family transporter</fullName>
    </submittedName>
</protein>
<dbReference type="InterPro" id="IPR037185">
    <property type="entry name" value="EmrE-like"/>
</dbReference>
<feature type="transmembrane region" description="Helical" evidence="6">
    <location>
        <begin position="81"/>
        <end position="99"/>
    </location>
</feature>
<keyword evidence="4 6" id="KW-1133">Transmembrane helix</keyword>
<accession>A0A2G1QHU3</accession>
<dbReference type="OrthoDB" id="184388at2"/>
<comment type="caution">
    <text evidence="8">The sequence shown here is derived from an EMBL/GenBank/DDBJ whole genome shotgun (WGS) entry which is preliminary data.</text>
</comment>
<keyword evidence="9" id="KW-1185">Reference proteome</keyword>
<gene>
    <name evidence="8" type="ORF">CSC94_21070</name>
</gene>
<dbReference type="InterPro" id="IPR000620">
    <property type="entry name" value="EamA_dom"/>
</dbReference>
<evidence type="ECO:0000256" key="5">
    <source>
        <dbReference type="ARBA" id="ARBA00023136"/>
    </source>
</evidence>
<organism evidence="8 9">
    <name type="scientific">Zhengella mangrovi</name>
    <dbReference type="NCBI Taxonomy" id="1982044"/>
    <lineage>
        <taxon>Bacteria</taxon>
        <taxon>Pseudomonadati</taxon>
        <taxon>Pseudomonadota</taxon>
        <taxon>Alphaproteobacteria</taxon>
        <taxon>Hyphomicrobiales</taxon>
        <taxon>Notoacmeibacteraceae</taxon>
        <taxon>Zhengella</taxon>
    </lineage>
</organism>
<feature type="transmembrane region" description="Helical" evidence="6">
    <location>
        <begin position="255"/>
        <end position="274"/>
    </location>
</feature>
<feature type="transmembrane region" description="Helical" evidence="6">
    <location>
        <begin position="50"/>
        <end position="69"/>
    </location>
</feature>
<feature type="transmembrane region" description="Helical" evidence="6">
    <location>
        <begin position="195"/>
        <end position="214"/>
    </location>
</feature>
<evidence type="ECO:0000256" key="4">
    <source>
        <dbReference type="ARBA" id="ARBA00022989"/>
    </source>
</evidence>
<proteinExistence type="inferred from homology"/>
<dbReference type="PANTHER" id="PTHR32322">
    <property type="entry name" value="INNER MEMBRANE TRANSPORTER"/>
    <property type="match status" value="1"/>
</dbReference>
<feature type="transmembrane region" description="Helical" evidence="6">
    <location>
        <begin position="220"/>
        <end position="243"/>
    </location>
</feature>
<evidence type="ECO:0000256" key="2">
    <source>
        <dbReference type="ARBA" id="ARBA00007362"/>
    </source>
</evidence>
<dbReference type="InterPro" id="IPR050638">
    <property type="entry name" value="AA-Vitamin_Transporters"/>
</dbReference>
<name>A0A2G1QHU3_9HYPH</name>
<feature type="transmembrane region" description="Helical" evidence="6">
    <location>
        <begin position="18"/>
        <end position="38"/>
    </location>
</feature>
<evidence type="ECO:0000313" key="9">
    <source>
        <dbReference type="Proteomes" id="UP000221168"/>
    </source>
</evidence>
<feature type="domain" description="EamA" evidence="7">
    <location>
        <begin position="18"/>
        <end position="149"/>
    </location>
</feature>
<evidence type="ECO:0000313" key="8">
    <source>
        <dbReference type="EMBL" id="PHP65024.1"/>
    </source>
</evidence>
<feature type="transmembrane region" description="Helical" evidence="6">
    <location>
        <begin position="161"/>
        <end position="183"/>
    </location>
</feature>
<dbReference type="RefSeq" id="WP_099308361.1">
    <property type="nucleotide sequence ID" value="NZ_PDVP01000019.1"/>
</dbReference>
<dbReference type="EMBL" id="PDVP01000019">
    <property type="protein sequence ID" value="PHP65024.1"/>
    <property type="molecule type" value="Genomic_DNA"/>
</dbReference>
<evidence type="ECO:0000259" key="7">
    <source>
        <dbReference type="Pfam" id="PF00892"/>
    </source>
</evidence>
<comment type="similarity">
    <text evidence="2">Belongs to the EamA transporter family.</text>
</comment>
<dbReference type="GO" id="GO:0016020">
    <property type="term" value="C:membrane"/>
    <property type="evidence" value="ECO:0007669"/>
    <property type="project" value="UniProtKB-SubCell"/>
</dbReference>
<comment type="subcellular location">
    <subcellularLocation>
        <location evidence="1">Membrane</location>
        <topology evidence="1">Multi-pass membrane protein</topology>
    </subcellularLocation>
</comment>
<evidence type="ECO:0000256" key="3">
    <source>
        <dbReference type="ARBA" id="ARBA00022692"/>
    </source>
</evidence>
<evidence type="ECO:0000256" key="1">
    <source>
        <dbReference type="ARBA" id="ARBA00004141"/>
    </source>
</evidence>
<keyword evidence="5 6" id="KW-0472">Membrane</keyword>
<feature type="domain" description="EamA" evidence="7">
    <location>
        <begin position="162"/>
        <end position="297"/>
    </location>
</feature>
<feature type="transmembrane region" description="Helical" evidence="6">
    <location>
        <begin position="280"/>
        <end position="296"/>
    </location>
</feature>
<dbReference type="Proteomes" id="UP000221168">
    <property type="component" value="Unassembled WGS sequence"/>
</dbReference>
<reference evidence="8 9" key="1">
    <citation type="submission" date="2017-10" db="EMBL/GenBank/DDBJ databases">
        <title>Sedimentibacterium mangrovi gen. nov., sp. nov., a novel member of family Phyllobacteriacea isolated from mangrove sediment.</title>
        <authorList>
            <person name="Liao H."/>
            <person name="Tian Y."/>
        </authorList>
    </citation>
    <scope>NUCLEOTIDE SEQUENCE [LARGE SCALE GENOMIC DNA]</scope>
    <source>
        <strain evidence="8 9">X9-2-2</strain>
    </source>
</reference>
<dbReference type="SUPFAM" id="SSF103481">
    <property type="entry name" value="Multidrug resistance efflux transporter EmrE"/>
    <property type="match status" value="2"/>
</dbReference>
<keyword evidence="3 6" id="KW-0812">Transmembrane</keyword>
<dbReference type="AlphaFoldDB" id="A0A2G1QHU3"/>